<gene>
    <name evidence="1" type="ORF">Tci_622854</name>
</gene>
<protein>
    <submittedName>
        <fullName evidence="1">Uncharacterized protein</fullName>
    </submittedName>
</protein>
<reference evidence="1" key="1">
    <citation type="journal article" date="2019" name="Sci. Rep.">
        <title>Draft genome of Tanacetum cinerariifolium, the natural source of mosquito coil.</title>
        <authorList>
            <person name="Yamashiro T."/>
            <person name="Shiraishi A."/>
            <person name="Satake H."/>
            <person name="Nakayama K."/>
        </authorList>
    </citation>
    <scope>NUCLEOTIDE SEQUENCE</scope>
</reference>
<proteinExistence type="predicted"/>
<dbReference type="EMBL" id="BKCJ010436378">
    <property type="protein sequence ID" value="GFA50882.1"/>
    <property type="molecule type" value="Genomic_DNA"/>
</dbReference>
<comment type="caution">
    <text evidence="1">The sequence shown here is derived from an EMBL/GenBank/DDBJ whole genome shotgun (WGS) entry which is preliminary data.</text>
</comment>
<evidence type="ECO:0000313" key="1">
    <source>
        <dbReference type="EMBL" id="GFA50882.1"/>
    </source>
</evidence>
<organism evidence="1">
    <name type="scientific">Tanacetum cinerariifolium</name>
    <name type="common">Dalmatian daisy</name>
    <name type="synonym">Chrysanthemum cinerariifolium</name>
    <dbReference type="NCBI Taxonomy" id="118510"/>
    <lineage>
        <taxon>Eukaryota</taxon>
        <taxon>Viridiplantae</taxon>
        <taxon>Streptophyta</taxon>
        <taxon>Embryophyta</taxon>
        <taxon>Tracheophyta</taxon>
        <taxon>Spermatophyta</taxon>
        <taxon>Magnoliopsida</taxon>
        <taxon>eudicotyledons</taxon>
        <taxon>Gunneridae</taxon>
        <taxon>Pentapetalae</taxon>
        <taxon>asterids</taxon>
        <taxon>campanulids</taxon>
        <taxon>Asterales</taxon>
        <taxon>Asteraceae</taxon>
        <taxon>Asteroideae</taxon>
        <taxon>Anthemideae</taxon>
        <taxon>Anthemidinae</taxon>
        <taxon>Tanacetum</taxon>
    </lineage>
</organism>
<sequence length="122" mass="13240">MAGFGVQNEDVMKVMKRSWKDIEKAKACMFSKAQASKATSKAKVEACWSKVKVEAYGSKAKLQASTKTLIVKSPVPITNCVLGLANAKTWGAIKSKTFGVKKPPTTTFTEVKIGKGNLRSRK</sequence>
<name>A0A699JS84_TANCI</name>
<accession>A0A699JS84</accession>
<dbReference type="AlphaFoldDB" id="A0A699JS84"/>